<protein>
    <submittedName>
        <fullName evidence="1">Uncharacterized protein</fullName>
    </submittedName>
</protein>
<dbReference type="EMBL" id="JAIVGD010000011">
    <property type="protein sequence ID" value="KAH0768922.1"/>
    <property type="molecule type" value="Genomic_DNA"/>
</dbReference>
<reference evidence="1 2" key="1">
    <citation type="journal article" date="2021" name="bioRxiv">
        <title>Chromosome-scale and haplotype-resolved genome assembly of a tetraploid potato cultivar.</title>
        <authorList>
            <person name="Sun H."/>
            <person name="Jiao W.-B."/>
            <person name="Krause K."/>
            <person name="Campoy J.A."/>
            <person name="Goel M."/>
            <person name="Folz-Donahue K."/>
            <person name="Kukat C."/>
            <person name="Huettel B."/>
            <person name="Schneeberger K."/>
        </authorList>
    </citation>
    <scope>NUCLEOTIDE SEQUENCE [LARGE SCALE GENOMIC DNA]</scope>
    <source>
        <strain evidence="1">SolTubOtavaFocal</strain>
        <tissue evidence="1">Leaves</tissue>
    </source>
</reference>
<evidence type="ECO:0000313" key="1">
    <source>
        <dbReference type="EMBL" id="KAH0768922.1"/>
    </source>
</evidence>
<dbReference type="Proteomes" id="UP000826656">
    <property type="component" value="Unassembled WGS sequence"/>
</dbReference>
<sequence>MAGNNAYQLDPGPLESSVLTEQLTHRSRDIWDGNVYMILNTRRCDGFTPCPQDFNRNSLKVFALNAHMLGQPQLSGMTTQDMDYHDPWVPPRCNMAYLTPKGLHTSP</sequence>
<gene>
    <name evidence="1" type="ORF">KY290_012903</name>
</gene>
<keyword evidence="2" id="KW-1185">Reference proteome</keyword>
<accession>A0ABQ7VK59</accession>
<proteinExistence type="predicted"/>
<comment type="caution">
    <text evidence="1">The sequence shown here is derived from an EMBL/GenBank/DDBJ whole genome shotgun (WGS) entry which is preliminary data.</text>
</comment>
<evidence type="ECO:0000313" key="2">
    <source>
        <dbReference type="Proteomes" id="UP000826656"/>
    </source>
</evidence>
<organism evidence="1 2">
    <name type="scientific">Solanum tuberosum</name>
    <name type="common">Potato</name>
    <dbReference type="NCBI Taxonomy" id="4113"/>
    <lineage>
        <taxon>Eukaryota</taxon>
        <taxon>Viridiplantae</taxon>
        <taxon>Streptophyta</taxon>
        <taxon>Embryophyta</taxon>
        <taxon>Tracheophyta</taxon>
        <taxon>Spermatophyta</taxon>
        <taxon>Magnoliopsida</taxon>
        <taxon>eudicotyledons</taxon>
        <taxon>Gunneridae</taxon>
        <taxon>Pentapetalae</taxon>
        <taxon>asterids</taxon>
        <taxon>lamiids</taxon>
        <taxon>Solanales</taxon>
        <taxon>Solanaceae</taxon>
        <taxon>Solanoideae</taxon>
        <taxon>Solaneae</taxon>
        <taxon>Solanum</taxon>
    </lineage>
</organism>
<name>A0ABQ7VK59_SOLTU</name>